<comment type="similarity">
    <text evidence="2">Belongs to the cytochrome P450 family.</text>
</comment>
<accession>A0ABQ7BXJ2</accession>
<comment type="cofactor">
    <cofactor evidence="1">
        <name>heme</name>
        <dbReference type="ChEBI" id="CHEBI:30413"/>
    </cofactor>
</comment>
<evidence type="ECO:0000313" key="10">
    <source>
        <dbReference type="Proteomes" id="UP000266723"/>
    </source>
</evidence>
<dbReference type="EMBL" id="QGKV02000832">
    <property type="protein sequence ID" value="KAF3544032.1"/>
    <property type="molecule type" value="Genomic_DNA"/>
</dbReference>
<name>A0ABQ7BXJ2_BRACR</name>
<evidence type="ECO:0000313" key="9">
    <source>
        <dbReference type="EMBL" id="KAF3544032.1"/>
    </source>
</evidence>
<evidence type="ECO:0000256" key="5">
    <source>
        <dbReference type="ARBA" id="ARBA00023002"/>
    </source>
</evidence>
<keyword evidence="5" id="KW-0560">Oxidoreductase</keyword>
<dbReference type="Pfam" id="PF00067">
    <property type="entry name" value="p450"/>
    <property type="match status" value="1"/>
</dbReference>
<gene>
    <name evidence="9" type="ORF">DY000_02009143</name>
</gene>
<evidence type="ECO:0000256" key="6">
    <source>
        <dbReference type="ARBA" id="ARBA00023004"/>
    </source>
</evidence>
<evidence type="ECO:0000256" key="3">
    <source>
        <dbReference type="ARBA" id="ARBA00022617"/>
    </source>
</evidence>
<comment type="caution">
    <text evidence="9">The sequence shown here is derived from an EMBL/GenBank/DDBJ whole genome shotgun (WGS) entry which is preliminary data.</text>
</comment>
<dbReference type="InterPro" id="IPR001128">
    <property type="entry name" value="Cyt_P450"/>
</dbReference>
<keyword evidence="3" id="KW-0349">Heme</keyword>
<feature type="transmembrane region" description="Helical" evidence="8">
    <location>
        <begin position="21"/>
        <end position="44"/>
    </location>
</feature>
<keyword evidence="8" id="KW-0812">Transmembrane</keyword>
<keyword evidence="10" id="KW-1185">Reference proteome</keyword>
<dbReference type="Proteomes" id="UP000266723">
    <property type="component" value="Unassembled WGS sequence"/>
</dbReference>
<dbReference type="SUPFAM" id="SSF48264">
    <property type="entry name" value="Cytochrome P450"/>
    <property type="match status" value="1"/>
</dbReference>
<keyword evidence="6" id="KW-0408">Iron</keyword>
<keyword evidence="8" id="KW-0472">Membrane</keyword>
<proteinExistence type="inferred from homology"/>
<sequence>MWIKSSSFFFSSSSAHYQTSLMASIGLFESSISLFCFLIFYYFLVNKHYGNLLIKKYLQSCPWNWPVLGMLPAVLMRFNRIDDAIYIIEKTNLTFLFKGPWFSRMDALITVDPANIHHISTSNFSNYVKGPEFKEIFDVYGDAIFNTDGELWKNLRMSFQVNLHQQEEGTIVDLQNVFRRFMFDISLISITGSDPQSLSIEMPEVEFAKAFDNAGEAILFRHVIPRFLWKFQRWMGLGQEKMLLEAGATFDRISRYKQVRALGEIPLPLLSLGFRTPQAKIRQEITKNLPEASQERSWPASDRKEYLNNLVYLHAALYEAVRLYPPIPFERKSPIKSDVLPSGHKIDANSNIIIPIYALGRMRSVWGEDAWEFKPEMDFRNWRVET</sequence>
<evidence type="ECO:0000256" key="2">
    <source>
        <dbReference type="ARBA" id="ARBA00010617"/>
    </source>
</evidence>
<evidence type="ECO:0000256" key="7">
    <source>
        <dbReference type="ARBA" id="ARBA00023033"/>
    </source>
</evidence>
<evidence type="ECO:0008006" key="11">
    <source>
        <dbReference type="Google" id="ProtNLM"/>
    </source>
</evidence>
<keyword evidence="8" id="KW-1133">Transmembrane helix</keyword>
<evidence type="ECO:0000256" key="4">
    <source>
        <dbReference type="ARBA" id="ARBA00022723"/>
    </source>
</evidence>
<dbReference type="Gene3D" id="1.10.630.10">
    <property type="entry name" value="Cytochrome P450"/>
    <property type="match status" value="2"/>
</dbReference>
<keyword evidence="4" id="KW-0479">Metal-binding</keyword>
<evidence type="ECO:0000256" key="8">
    <source>
        <dbReference type="SAM" id="Phobius"/>
    </source>
</evidence>
<protein>
    <recommendedName>
        <fullName evidence="11">Cytochrome P450</fullName>
    </recommendedName>
</protein>
<keyword evidence="7" id="KW-0503">Monooxygenase</keyword>
<organism evidence="9 10">
    <name type="scientific">Brassica cretica</name>
    <name type="common">Mustard</name>
    <dbReference type="NCBI Taxonomy" id="69181"/>
    <lineage>
        <taxon>Eukaryota</taxon>
        <taxon>Viridiplantae</taxon>
        <taxon>Streptophyta</taxon>
        <taxon>Embryophyta</taxon>
        <taxon>Tracheophyta</taxon>
        <taxon>Spermatophyta</taxon>
        <taxon>Magnoliopsida</taxon>
        <taxon>eudicotyledons</taxon>
        <taxon>Gunneridae</taxon>
        <taxon>Pentapetalae</taxon>
        <taxon>rosids</taxon>
        <taxon>malvids</taxon>
        <taxon>Brassicales</taxon>
        <taxon>Brassicaceae</taxon>
        <taxon>Brassiceae</taxon>
        <taxon>Brassica</taxon>
    </lineage>
</organism>
<reference evidence="9 10" key="1">
    <citation type="journal article" date="2020" name="BMC Genomics">
        <title>Intraspecific diversification of the crop wild relative Brassica cretica Lam. using demographic model selection.</title>
        <authorList>
            <person name="Kioukis A."/>
            <person name="Michalopoulou V.A."/>
            <person name="Briers L."/>
            <person name="Pirintsos S."/>
            <person name="Studholme D.J."/>
            <person name="Pavlidis P."/>
            <person name="Sarris P.F."/>
        </authorList>
    </citation>
    <scope>NUCLEOTIDE SEQUENCE [LARGE SCALE GENOMIC DNA]</scope>
    <source>
        <strain evidence="10">cv. PFS-1207/04</strain>
    </source>
</reference>
<evidence type="ECO:0000256" key="1">
    <source>
        <dbReference type="ARBA" id="ARBA00001971"/>
    </source>
</evidence>
<dbReference type="PANTHER" id="PTHR24296">
    <property type="entry name" value="CYTOCHROME P450"/>
    <property type="match status" value="1"/>
</dbReference>
<dbReference type="InterPro" id="IPR036396">
    <property type="entry name" value="Cyt_P450_sf"/>
</dbReference>